<dbReference type="Pfam" id="PF07522">
    <property type="entry name" value="DRMBL"/>
    <property type="match status" value="1"/>
</dbReference>
<evidence type="ECO:0000256" key="3">
    <source>
        <dbReference type="ARBA" id="ARBA00022763"/>
    </source>
</evidence>
<evidence type="ECO:0000256" key="1">
    <source>
        <dbReference type="ARBA" id="ARBA00004123"/>
    </source>
</evidence>
<dbReference type="GO" id="GO:0005634">
    <property type="term" value="C:nucleus"/>
    <property type="evidence" value="ECO:0007669"/>
    <property type="project" value="UniProtKB-SubCell"/>
</dbReference>
<dbReference type="PANTHER" id="PTHR23240:SF6">
    <property type="entry name" value="DNA CROSS-LINK REPAIR 1A PROTEIN"/>
    <property type="match status" value="1"/>
</dbReference>
<evidence type="ECO:0000259" key="7">
    <source>
        <dbReference type="Pfam" id="PF07522"/>
    </source>
</evidence>
<protein>
    <recommendedName>
        <fullName evidence="11">DNA cross-link repair protein pso2/snm1</fullName>
    </recommendedName>
</protein>
<keyword evidence="3" id="KW-0227">DNA damage</keyword>
<dbReference type="Gene3D" id="3.60.15.10">
    <property type="entry name" value="Ribonuclease Z/Hydroxyacylglutathione hydrolase-like"/>
    <property type="match status" value="1"/>
</dbReference>
<dbReference type="InterPro" id="IPR036866">
    <property type="entry name" value="RibonucZ/Hydroxyglut_hydro"/>
</dbReference>
<evidence type="ECO:0008006" key="11">
    <source>
        <dbReference type="Google" id="ProtNLM"/>
    </source>
</evidence>
<dbReference type="InterPro" id="IPR001279">
    <property type="entry name" value="Metallo-B-lactamas"/>
</dbReference>
<dbReference type="Gene3D" id="3.40.50.12650">
    <property type="match status" value="1"/>
</dbReference>
<dbReference type="InterPro" id="IPR011084">
    <property type="entry name" value="DRMBL"/>
</dbReference>
<evidence type="ECO:0000256" key="2">
    <source>
        <dbReference type="ARBA" id="ARBA00010304"/>
    </source>
</evidence>
<dbReference type="GO" id="GO:0003684">
    <property type="term" value="F:damaged DNA binding"/>
    <property type="evidence" value="ECO:0007669"/>
    <property type="project" value="TreeGrafter"/>
</dbReference>
<gene>
    <name evidence="9" type="ORF">E3P90_00218</name>
</gene>
<evidence type="ECO:0000256" key="6">
    <source>
        <dbReference type="SAM" id="MobiDB-lite"/>
    </source>
</evidence>
<feature type="region of interest" description="Disordered" evidence="6">
    <location>
        <begin position="319"/>
        <end position="351"/>
    </location>
</feature>
<dbReference type="SUPFAM" id="SSF56281">
    <property type="entry name" value="Metallo-hydrolase/oxidoreductase"/>
    <property type="match status" value="1"/>
</dbReference>
<dbReference type="PANTHER" id="PTHR23240">
    <property type="entry name" value="DNA CROSS-LINK REPAIR PROTEIN PSO2/SNM1-RELATED"/>
    <property type="match status" value="1"/>
</dbReference>
<dbReference type="Pfam" id="PF12706">
    <property type="entry name" value="Lactamase_B_2"/>
    <property type="match status" value="1"/>
</dbReference>
<feature type="compositionally biased region" description="Low complexity" evidence="6">
    <location>
        <begin position="461"/>
        <end position="475"/>
    </location>
</feature>
<reference evidence="9 10" key="1">
    <citation type="submission" date="2019-03" db="EMBL/GenBank/DDBJ databases">
        <title>Sequencing 23 genomes of Wallemia ichthyophaga.</title>
        <authorList>
            <person name="Gostincar C."/>
        </authorList>
    </citation>
    <scope>NUCLEOTIDE SEQUENCE [LARGE SCALE GENOMIC DNA]</scope>
    <source>
        <strain evidence="9 10">EXF-8621</strain>
    </source>
</reference>
<feature type="region of interest" description="Disordered" evidence="6">
    <location>
        <begin position="85"/>
        <end position="105"/>
    </location>
</feature>
<evidence type="ECO:0000259" key="8">
    <source>
        <dbReference type="Pfam" id="PF12706"/>
    </source>
</evidence>
<dbReference type="Proteomes" id="UP000306954">
    <property type="component" value="Unassembled WGS sequence"/>
</dbReference>
<proteinExistence type="inferred from homology"/>
<dbReference type="GO" id="GO:0006303">
    <property type="term" value="P:double-strand break repair via nonhomologous end joining"/>
    <property type="evidence" value="ECO:0007669"/>
    <property type="project" value="TreeGrafter"/>
</dbReference>
<dbReference type="CDD" id="cd16273">
    <property type="entry name" value="SNM1A-1C-like_MBL-fold"/>
    <property type="match status" value="1"/>
</dbReference>
<keyword evidence="5" id="KW-0539">Nucleus</keyword>
<keyword evidence="4" id="KW-0234">DNA repair</keyword>
<dbReference type="GO" id="GO:0036297">
    <property type="term" value="P:interstrand cross-link repair"/>
    <property type="evidence" value="ECO:0007669"/>
    <property type="project" value="TreeGrafter"/>
</dbReference>
<sequence>MDLPVCPFCPVCNLDLSNHDQPAANHHVNRCLDGGYDAVAVADKQLENNQVQDKRLSPSPTPPPPPAKKKKISAFNVLMSSNNPEEKADAEADAQSQPRQPRQPPFYKILQGMPIAVDAFAYSSIPNITAYFLTHAHSDHYQSLSKNWSGGPIYCSEITAELVHHITSVKREYLRPLSLNTAHTIPGTNGVTATLIDANHCPGSCIIVFEGRQTVDAAPSTFTSPWIGSSRSFKYLHCGDFRASPRHIRHPAIARSKFDIIYLDTTYLNPTYSFPPQPLVIDACRDLVLANLRGEMRVNSLMQPNSSMLDMIKGGWKKLSGAPEQDEHGEYVTDEKPSSGENKSENENIHPHTLPNDVLVVVGTYSIGKERIVKAIAHALNSKVYADKRRQALLRNERDSDLDALLTSDPYAAQVHIQGLGGVTIAALPDYISRFNGRFSRVIGIKPTGWTYSGGGRGGKSESSSGIGSASDSKSPSIDLLLKQDLSRWDTYTHKHIHSTRGSNDYVSCYGVPYSEHSSFTELTCFALSIDHTRIIATVNNAKPASRLRMKNWFDAWLLERRKRCERGEYSVEARSENFW</sequence>
<feature type="region of interest" description="Disordered" evidence="6">
    <location>
        <begin position="454"/>
        <end position="475"/>
    </location>
</feature>
<comment type="similarity">
    <text evidence="2">Belongs to the DNA repair metallo-beta-lactamase (DRMBL) family.</text>
</comment>
<evidence type="ECO:0000313" key="9">
    <source>
        <dbReference type="EMBL" id="TIB17030.1"/>
    </source>
</evidence>
<evidence type="ECO:0000256" key="5">
    <source>
        <dbReference type="ARBA" id="ARBA00023242"/>
    </source>
</evidence>
<evidence type="ECO:0000313" key="10">
    <source>
        <dbReference type="Proteomes" id="UP000306954"/>
    </source>
</evidence>
<comment type="subcellular location">
    <subcellularLocation>
        <location evidence="1">Nucleus</location>
    </subcellularLocation>
</comment>
<accession>A0A4T0H7N1</accession>
<feature type="domain" description="Metallo-beta-lactamase" evidence="8">
    <location>
        <begin position="122"/>
        <end position="272"/>
    </location>
</feature>
<evidence type="ECO:0000256" key="4">
    <source>
        <dbReference type="ARBA" id="ARBA00023204"/>
    </source>
</evidence>
<dbReference type="GO" id="GO:0035312">
    <property type="term" value="F:5'-3' DNA exonuclease activity"/>
    <property type="evidence" value="ECO:0007669"/>
    <property type="project" value="TreeGrafter"/>
</dbReference>
<organism evidence="9 10">
    <name type="scientific">Wallemia ichthyophaga</name>
    <dbReference type="NCBI Taxonomy" id="245174"/>
    <lineage>
        <taxon>Eukaryota</taxon>
        <taxon>Fungi</taxon>
        <taxon>Dikarya</taxon>
        <taxon>Basidiomycota</taxon>
        <taxon>Wallemiomycotina</taxon>
        <taxon>Wallemiomycetes</taxon>
        <taxon>Wallemiales</taxon>
        <taxon>Wallemiaceae</taxon>
        <taxon>Wallemia</taxon>
    </lineage>
</organism>
<comment type="caution">
    <text evidence="9">The sequence shown here is derived from an EMBL/GenBank/DDBJ whole genome shotgun (WGS) entry which is preliminary data.</text>
</comment>
<feature type="compositionally biased region" description="Basic and acidic residues" evidence="6">
    <location>
        <begin position="325"/>
        <end position="350"/>
    </location>
</feature>
<dbReference type="AlphaFoldDB" id="A0A4T0H7N1"/>
<name>A0A4T0H7N1_WALIC</name>
<feature type="region of interest" description="Disordered" evidence="6">
    <location>
        <begin position="48"/>
        <end position="70"/>
    </location>
</feature>
<dbReference type="EMBL" id="SPOF01000002">
    <property type="protein sequence ID" value="TIB17030.1"/>
    <property type="molecule type" value="Genomic_DNA"/>
</dbReference>
<feature type="domain" description="DNA repair metallo-beta-lactamase" evidence="7">
    <location>
        <begin position="402"/>
        <end position="541"/>
    </location>
</feature>